<keyword evidence="2" id="KW-1185">Reference proteome</keyword>
<proteinExistence type="predicted"/>
<dbReference type="Proteomes" id="UP000570823">
    <property type="component" value="Unassembled WGS sequence"/>
</dbReference>
<dbReference type="AlphaFoldDB" id="A0A7K4HP92"/>
<accession>A0A7K4HP92</accession>
<organism evidence="1 2">
    <name type="scientific">Methanofollis tationis</name>
    <dbReference type="NCBI Taxonomy" id="81417"/>
    <lineage>
        <taxon>Archaea</taxon>
        <taxon>Methanobacteriati</taxon>
        <taxon>Methanobacteriota</taxon>
        <taxon>Stenosarchaea group</taxon>
        <taxon>Methanomicrobia</taxon>
        <taxon>Methanomicrobiales</taxon>
        <taxon>Methanomicrobiaceae</taxon>
        <taxon>Methanofollis</taxon>
    </lineage>
</organism>
<evidence type="ECO:0000313" key="2">
    <source>
        <dbReference type="Proteomes" id="UP000570823"/>
    </source>
</evidence>
<protein>
    <recommendedName>
        <fullName evidence="3">YlbF family regulator</fullName>
    </recommendedName>
</protein>
<dbReference type="OrthoDB" id="110713at2157"/>
<comment type="caution">
    <text evidence="1">The sequence shown here is derived from an EMBL/GenBank/DDBJ whole genome shotgun (WGS) entry which is preliminary data.</text>
</comment>
<dbReference type="InterPro" id="IPR058380">
    <property type="entry name" value="DUF8067"/>
</dbReference>
<dbReference type="NCBIfam" id="NF041415">
    <property type="entry name" value="halo_CC_star"/>
    <property type="match status" value="1"/>
</dbReference>
<reference evidence="1 2" key="1">
    <citation type="submission" date="2020-06" db="EMBL/GenBank/DDBJ databases">
        <title>Methanofollis fontis sp. nov., a methanogen isolated from marine sediments near a cold seep at Four-Way Closure Ridge offshore southwestern Taiwan.</title>
        <authorList>
            <person name="Chen S.-C."/>
            <person name="Teng N.-H."/>
            <person name="Lin Y.-S."/>
            <person name="Lai M.-C."/>
            <person name="Chen H.-H."/>
            <person name="Wang C.-C."/>
        </authorList>
    </citation>
    <scope>NUCLEOTIDE SEQUENCE [LARGE SCALE GENOMIC DNA]</scope>
    <source>
        <strain evidence="1 2">DSM 2702</strain>
    </source>
</reference>
<gene>
    <name evidence="1" type="ORF">HWN36_06045</name>
</gene>
<name>A0A7K4HP92_9EURY</name>
<dbReference type="EMBL" id="JABXWR010000001">
    <property type="protein sequence ID" value="NVO66877.1"/>
    <property type="molecule type" value="Genomic_DNA"/>
</dbReference>
<sequence>MTVEEHEVLARAEILGEALQQLKDEKDPGEFIRLLTECNTMIRQITGIDYGGVCAPAGGCDCGGKC</sequence>
<dbReference type="Pfam" id="PF26263">
    <property type="entry name" value="DUF8067"/>
    <property type="match status" value="1"/>
</dbReference>
<evidence type="ECO:0008006" key="3">
    <source>
        <dbReference type="Google" id="ProtNLM"/>
    </source>
</evidence>
<evidence type="ECO:0000313" key="1">
    <source>
        <dbReference type="EMBL" id="NVO66877.1"/>
    </source>
</evidence>
<dbReference type="RefSeq" id="WP_176788528.1">
    <property type="nucleotide sequence ID" value="NZ_JABXWR010000001.1"/>
</dbReference>